<dbReference type="EMBL" id="CADEAL010002881">
    <property type="protein sequence ID" value="CAB1442583.1"/>
    <property type="molecule type" value="Genomic_DNA"/>
</dbReference>
<comment type="caution">
    <text evidence="2">The sequence shown here is derived from an EMBL/GenBank/DDBJ whole genome shotgun (WGS) entry which is preliminary data.</text>
</comment>
<dbReference type="PANTHER" id="PTHR10199:SF10">
    <property type="entry name" value="THROMBOSPONDIN-2"/>
    <property type="match status" value="1"/>
</dbReference>
<dbReference type="SUPFAM" id="SSF49899">
    <property type="entry name" value="Concanavalin A-like lectins/glucanases"/>
    <property type="match status" value="1"/>
</dbReference>
<evidence type="ECO:0000313" key="2">
    <source>
        <dbReference type="EMBL" id="CAB1442583.1"/>
    </source>
</evidence>
<evidence type="ECO:0000259" key="1">
    <source>
        <dbReference type="PROSITE" id="PS51236"/>
    </source>
</evidence>
<dbReference type="InterPro" id="IPR013320">
    <property type="entry name" value="ConA-like_dom_sf"/>
</dbReference>
<dbReference type="InterPro" id="IPR008859">
    <property type="entry name" value="Thrombospondin_C"/>
</dbReference>
<sequence>MPLVTGYDKCLQASLDEKSPRRRWQRVEQRASPLNLAPIPHGQGRYLRNALWHTRQNGVVVYEGREIMTDSGAVYDHTLAGGRLGLFVFSQEHVIFSDLRYECRDN</sequence>
<dbReference type="Gene3D" id="2.60.120.200">
    <property type="match status" value="1"/>
</dbReference>
<dbReference type="PROSITE" id="PS51236">
    <property type="entry name" value="TSP_CTER"/>
    <property type="match status" value="1"/>
</dbReference>
<keyword evidence="3" id="KW-1185">Reference proteome</keyword>
<reference evidence="2" key="1">
    <citation type="submission" date="2020-03" db="EMBL/GenBank/DDBJ databases">
        <authorList>
            <person name="Weist P."/>
        </authorList>
    </citation>
    <scope>NUCLEOTIDE SEQUENCE</scope>
</reference>
<dbReference type="PANTHER" id="PTHR10199">
    <property type="entry name" value="THROMBOSPONDIN"/>
    <property type="match status" value="1"/>
</dbReference>
<dbReference type="GO" id="GO:0007155">
    <property type="term" value="P:cell adhesion"/>
    <property type="evidence" value="ECO:0007669"/>
    <property type="project" value="InterPro"/>
</dbReference>
<dbReference type="Proteomes" id="UP001153269">
    <property type="component" value="Unassembled WGS sequence"/>
</dbReference>
<dbReference type="GO" id="GO:0005509">
    <property type="term" value="F:calcium ion binding"/>
    <property type="evidence" value="ECO:0007669"/>
    <property type="project" value="InterPro"/>
</dbReference>
<dbReference type="GO" id="GO:0005576">
    <property type="term" value="C:extracellular region"/>
    <property type="evidence" value="ECO:0007669"/>
    <property type="project" value="InterPro"/>
</dbReference>
<gene>
    <name evidence="2" type="ORF">PLEPLA_LOCUS30261</name>
</gene>
<organism evidence="2 3">
    <name type="scientific">Pleuronectes platessa</name>
    <name type="common">European plaice</name>
    <dbReference type="NCBI Taxonomy" id="8262"/>
    <lineage>
        <taxon>Eukaryota</taxon>
        <taxon>Metazoa</taxon>
        <taxon>Chordata</taxon>
        <taxon>Craniata</taxon>
        <taxon>Vertebrata</taxon>
        <taxon>Euteleostomi</taxon>
        <taxon>Actinopterygii</taxon>
        <taxon>Neopterygii</taxon>
        <taxon>Teleostei</taxon>
        <taxon>Neoteleostei</taxon>
        <taxon>Acanthomorphata</taxon>
        <taxon>Carangaria</taxon>
        <taxon>Pleuronectiformes</taxon>
        <taxon>Pleuronectoidei</taxon>
        <taxon>Pleuronectidae</taxon>
        <taxon>Pleuronectes</taxon>
    </lineage>
</organism>
<feature type="domain" description="TSP C-terminal" evidence="1">
    <location>
        <begin position="1"/>
        <end position="106"/>
    </location>
</feature>
<name>A0A9N7V1Y4_PLEPL</name>
<protein>
    <recommendedName>
        <fullName evidence="1">TSP C-terminal domain-containing protein</fullName>
    </recommendedName>
</protein>
<dbReference type="GO" id="GO:0016525">
    <property type="term" value="P:negative regulation of angiogenesis"/>
    <property type="evidence" value="ECO:0007669"/>
    <property type="project" value="TreeGrafter"/>
</dbReference>
<proteinExistence type="predicted"/>
<evidence type="ECO:0000313" key="3">
    <source>
        <dbReference type="Proteomes" id="UP001153269"/>
    </source>
</evidence>
<accession>A0A9N7V1Y4</accession>
<dbReference type="AlphaFoldDB" id="A0A9N7V1Y4"/>
<dbReference type="Pfam" id="PF05735">
    <property type="entry name" value="TSP_C"/>
    <property type="match status" value="1"/>
</dbReference>